<dbReference type="Gene3D" id="2.60.120.10">
    <property type="entry name" value="Jelly Rolls"/>
    <property type="match status" value="2"/>
</dbReference>
<dbReference type="EMBL" id="CAJOBH010000972">
    <property type="protein sequence ID" value="CAF3828405.1"/>
    <property type="molecule type" value="Genomic_DNA"/>
</dbReference>
<dbReference type="Proteomes" id="UP000663887">
    <property type="component" value="Unassembled WGS sequence"/>
</dbReference>
<accession>A0A815JSR7</accession>
<feature type="binding site" evidence="11">
    <location>
        <position position="250"/>
    </location>
    <ligand>
        <name>Zn(2+)</name>
        <dbReference type="ChEBI" id="CHEBI:29105"/>
    </ligand>
</feature>
<evidence type="ECO:0000256" key="8">
    <source>
        <dbReference type="ARBA" id="ARBA00029741"/>
    </source>
</evidence>
<feature type="binding site" evidence="11">
    <location>
        <position position="85"/>
    </location>
    <ligand>
        <name>Zn(2+)</name>
        <dbReference type="ChEBI" id="CHEBI:29105"/>
    </ligand>
</feature>
<comment type="caution">
    <text evidence="15">The sequence shown here is derived from an EMBL/GenBank/DDBJ whole genome shotgun (WGS) entry which is preliminary data.</text>
</comment>
<evidence type="ECO:0000313" key="17">
    <source>
        <dbReference type="EMBL" id="CAF2083491.1"/>
    </source>
</evidence>
<evidence type="ECO:0000259" key="13">
    <source>
        <dbReference type="Pfam" id="PF20511"/>
    </source>
</evidence>
<keyword evidence="25" id="KW-1185">Reference proteome</keyword>
<dbReference type="Proteomes" id="UP000663855">
    <property type="component" value="Unassembled WGS sequence"/>
</dbReference>
<evidence type="ECO:0000256" key="10">
    <source>
        <dbReference type="PIRSR" id="PIRSR001480-1"/>
    </source>
</evidence>
<dbReference type="EMBL" id="CAJNRF010006657">
    <property type="protein sequence ID" value="CAF2083491.1"/>
    <property type="molecule type" value="Genomic_DNA"/>
</dbReference>
<dbReference type="EMBL" id="CAJNRE010018337">
    <property type="protein sequence ID" value="CAF2163997.1"/>
    <property type="molecule type" value="Genomic_DNA"/>
</dbReference>
<proteinExistence type="inferred from homology"/>
<dbReference type="Proteomes" id="UP000663824">
    <property type="component" value="Unassembled WGS sequence"/>
</dbReference>
<sequence length="389" mass="43804">MHPVRGTVQSYAWGMIGSSSIVAQLASKSSSIVSTQPYAEYWMGTHPKSESYLIDNDQTSLKSYLNVDLPFLFKILSVETALSIQAHPNRDRAKILHEQNPQEYPDDNHKPEMAIALTKFECLCAFRPYKEINEFIQKYEQLQVLCNKNLSDQFSNAMNLNVDLSIQQSLLKQLYSNLMQSSPVVISQCVAAHLQLISSTTDSNVELSRLFERLNNQYPGGDVGLFSIYFFNYITLNPGEAILLKANIPHAYLHGQCIECMACSDNVVRAGLTPKFKDTATLIDMLDYQPLTIDQTKFPGEKISENIIQYDPRRISNIDDFIVQEIKGNNGVINAIDKPSLMVIIQGQGTMNEGKVPFDEASVYLIEKQTSINFKANTNILAYRAYSLI</sequence>
<dbReference type="Proteomes" id="UP000681967">
    <property type="component" value="Unassembled WGS sequence"/>
</dbReference>
<dbReference type="GO" id="GO:0009298">
    <property type="term" value="P:GDP-mannose biosynthetic process"/>
    <property type="evidence" value="ECO:0007669"/>
    <property type="project" value="UniProtKB-UniPathway"/>
</dbReference>
<evidence type="ECO:0000313" key="24">
    <source>
        <dbReference type="Proteomes" id="UP000663834"/>
    </source>
</evidence>
<dbReference type="Pfam" id="PF20511">
    <property type="entry name" value="PMI_typeI_cat"/>
    <property type="match status" value="1"/>
</dbReference>
<evidence type="ECO:0000256" key="9">
    <source>
        <dbReference type="ARBA" id="ARBA00030762"/>
    </source>
</evidence>
<protein>
    <recommendedName>
        <fullName evidence="4">mannose-6-phosphate isomerase</fullName>
        <ecNumber evidence="4">5.3.1.8</ecNumber>
    </recommendedName>
    <alternativeName>
        <fullName evidence="8">Phosphohexomutase</fullName>
    </alternativeName>
    <alternativeName>
        <fullName evidence="9">Phosphomannose isomerase</fullName>
    </alternativeName>
</protein>
<dbReference type="EMBL" id="CAJNRG010011618">
    <property type="protein sequence ID" value="CAF2133962.1"/>
    <property type="molecule type" value="Genomic_DNA"/>
</dbReference>
<evidence type="ECO:0000313" key="23">
    <source>
        <dbReference type="EMBL" id="CAF3988808.1"/>
    </source>
</evidence>
<dbReference type="GO" id="GO:0008270">
    <property type="term" value="F:zinc ion binding"/>
    <property type="evidence" value="ECO:0007669"/>
    <property type="project" value="InterPro"/>
</dbReference>
<name>A0A815JSR7_9BILA</name>
<keyword evidence="6 11" id="KW-0862">Zinc</keyword>
<dbReference type="OrthoDB" id="6605218at2759"/>
<comment type="cofactor">
    <cofactor evidence="11">
        <name>Zn(2+)</name>
        <dbReference type="ChEBI" id="CHEBI:29105"/>
    </cofactor>
    <text evidence="11">Binds 1 zinc ion per subunit.</text>
</comment>
<evidence type="ECO:0000313" key="19">
    <source>
        <dbReference type="EMBL" id="CAF2163997.1"/>
    </source>
</evidence>
<evidence type="ECO:0000256" key="3">
    <source>
        <dbReference type="ARBA" id="ARBA00010772"/>
    </source>
</evidence>
<evidence type="ECO:0000256" key="6">
    <source>
        <dbReference type="ARBA" id="ARBA00022833"/>
    </source>
</evidence>
<comment type="catalytic activity">
    <reaction evidence="1">
        <text>D-mannose 6-phosphate = D-fructose 6-phosphate</text>
        <dbReference type="Rhea" id="RHEA:12356"/>
        <dbReference type="ChEBI" id="CHEBI:58735"/>
        <dbReference type="ChEBI" id="CHEBI:61527"/>
        <dbReference type="EC" id="5.3.1.8"/>
    </reaction>
</comment>
<gene>
    <name evidence="20" type="ORF">BYL167_LOCUS4553</name>
    <name evidence="16" type="ORF">CJN711_LOCUS26750</name>
    <name evidence="23" type="ORF">GIL414_LOCUS11093</name>
    <name evidence="15" type="ORF">KQP761_LOCUS8810</name>
    <name evidence="19" type="ORF">MBJ925_LOCUS33384</name>
    <name evidence="22" type="ORF">OVN521_LOCUS11336</name>
    <name evidence="21" type="ORF">UXM345_LOCUS9546</name>
    <name evidence="17" type="ORF">WKI299_LOCUS16659</name>
    <name evidence="18" type="ORF">XDN619_LOCUS25286</name>
</gene>
<dbReference type="InterPro" id="IPR014710">
    <property type="entry name" value="RmlC-like_jellyroll"/>
</dbReference>
<evidence type="ECO:0000313" key="21">
    <source>
        <dbReference type="EMBL" id="CAF3882414.1"/>
    </source>
</evidence>
<evidence type="ECO:0000313" key="15">
    <source>
        <dbReference type="EMBL" id="CAF1383001.1"/>
    </source>
</evidence>
<feature type="domain" description="Phosphomannose isomerase type I catalytic" evidence="13">
    <location>
        <begin position="4"/>
        <end position="128"/>
    </location>
</feature>
<dbReference type="Proteomes" id="UP000663842">
    <property type="component" value="Unassembled WGS sequence"/>
</dbReference>
<dbReference type="PROSITE" id="PS00966">
    <property type="entry name" value="PMI_I_2"/>
    <property type="match status" value="1"/>
</dbReference>
<evidence type="ECO:0000256" key="12">
    <source>
        <dbReference type="RuleBase" id="RU004248"/>
    </source>
</evidence>
<evidence type="ECO:0000256" key="1">
    <source>
        <dbReference type="ARBA" id="ARBA00000757"/>
    </source>
</evidence>
<dbReference type="EMBL" id="CAJOBF010000876">
    <property type="protein sequence ID" value="CAF3882414.1"/>
    <property type="molecule type" value="Genomic_DNA"/>
</dbReference>
<feature type="active site" evidence="10">
    <location>
        <position position="269"/>
    </location>
</feature>
<dbReference type="Proteomes" id="UP000681720">
    <property type="component" value="Unassembled WGS sequence"/>
</dbReference>
<feature type="domain" description="Phosphomannose isomerase type I helical insertion" evidence="14">
    <location>
        <begin position="148"/>
        <end position="230"/>
    </location>
</feature>
<evidence type="ECO:0000259" key="14">
    <source>
        <dbReference type="Pfam" id="PF20512"/>
    </source>
</evidence>
<evidence type="ECO:0000256" key="11">
    <source>
        <dbReference type="PIRSR" id="PIRSR001480-2"/>
    </source>
</evidence>
<dbReference type="PANTHER" id="PTHR10309:SF0">
    <property type="entry name" value="MANNOSE-6-PHOSPHATE ISOMERASE"/>
    <property type="match status" value="1"/>
</dbReference>
<dbReference type="Proteomes" id="UP000663856">
    <property type="component" value="Unassembled WGS sequence"/>
</dbReference>
<dbReference type="EMBL" id="CAJOBG010001501">
    <property type="protein sequence ID" value="CAF3934699.1"/>
    <property type="molecule type" value="Genomic_DNA"/>
</dbReference>
<dbReference type="EMBL" id="CAJOBJ010004099">
    <property type="protein sequence ID" value="CAF3988808.1"/>
    <property type="molecule type" value="Genomic_DNA"/>
</dbReference>
<dbReference type="Gene3D" id="1.10.441.10">
    <property type="entry name" value="Phosphomannose Isomerase, domain 2"/>
    <property type="match status" value="1"/>
</dbReference>
<dbReference type="InterPro" id="IPR011051">
    <property type="entry name" value="RmlC_Cupin_sf"/>
</dbReference>
<keyword evidence="5 11" id="KW-0479">Metal-binding</keyword>
<evidence type="ECO:0000256" key="5">
    <source>
        <dbReference type="ARBA" id="ARBA00022723"/>
    </source>
</evidence>
<evidence type="ECO:0000313" key="16">
    <source>
        <dbReference type="EMBL" id="CAF1491751.1"/>
    </source>
</evidence>
<dbReference type="PIRSF" id="PIRSF001480">
    <property type="entry name" value="Mannose-6-phosphate_isomerase"/>
    <property type="match status" value="1"/>
</dbReference>
<dbReference type="Proteomes" id="UP000663834">
    <property type="component" value="Unassembled WGS sequence"/>
</dbReference>
<dbReference type="PRINTS" id="PR00714">
    <property type="entry name" value="MAN6PISMRASE"/>
</dbReference>
<dbReference type="EC" id="5.3.1.8" evidence="4"/>
<feature type="binding site" evidence="11">
    <location>
        <position position="87"/>
    </location>
    <ligand>
        <name>Zn(2+)</name>
        <dbReference type="ChEBI" id="CHEBI:29105"/>
    </ligand>
</feature>
<evidence type="ECO:0000313" key="18">
    <source>
        <dbReference type="EMBL" id="CAF2133962.1"/>
    </source>
</evidence>
<dbReference type="GO" id="GO:0004476">
    <property type="term" value="F:mannose-6-phosphate isomerase activity"/>
    <property type="evidence" value="ECO:0007669"/>
    <property type="project" value="UniProtKB-EC"/>
</dbReference>
<evidence type="ECO:0000256" key="2">
    <source>
        <dbReference type="ARBA" id="ARBA00004666"/>
    </source>
</evidence>
<dbReference type="GO" id="GO:0005975">
    <property type="term" value="P:carbohydrate metabolic process"/>
    <property type="evidence" value="ECO:0007669"/>
    <property type="project" value="InterPro"/>
</dbReference>
<comment type="pathway">
    <text evidence="2 12">Nucleotide-sugar biosynthesis; GDP-alpha-D-mannose biosynthesis; alpha-D-mannose 1-phosphate from D-fructose 6-phosphate: step 1/2.</text>
</comment>
<evidence type="ECO:0000256" key="4">
    <source>
        <dbReference type="ARBA" id="ARBA00011956"/>
    </source>
</evidence>
<dbReference type="PANTHER" id="PTHR10309">
    <property type="entry name" value="MANNOSE-6-PHOSPHATE ISOMERASE"/>
    <property type="match status" value="1"/>
</dbReference>
<dbReference type="AlphaFoldDB" id="A0A815JSR7"/>
<keyword evidence="7" id="KW-0413">Isomerase</keyword>
<dbReference type="SUPFAM" id="SSF51182">
    <property type="entry name" value="RmlC-like cupins"/>
    <property type="match status" value="1"/>
</dbReference>
<dbReference type="GO" id="GO:0005829">
    <property type="term" value="C:cytosol"/>
    <property type="evidence" value="ECO:0007669"/>
    <property type="project" value="TreeGrafter"/>
</dbReference>
<evidence type="ECO:0000313" key="20">
    <source>
        <dbReference type="EMBL" id="CAF3828405.1"/>
    </source>
</evidence>
<evidence type="ECO:0000313" key="22">
    <source>
        <dbReference type="EMBL" id="CAF3934699.1"/>
    </source>
</evidence>
<comment type="similarity">
    <text evidence="3">Belongs to the mannose-6-phosphate isomerase type 1 family.</text>
</comment>
<dbReference type="InterPro" id="IPR016305">
    <property type="entry name" value="Mannose-6-P_Isomerase"/>
</dbReference>
<dbReference type="InterPro" id="IPR018050">
    <property type="entry name" value="Pmannose_isomerase-type1_CS"/>
</dbReference>
<dbReference type="InterPro" id="IPR001250">
    <property type="entry name" value="Man6P_Isoase-1"/>
</dbReference>
<reference evidence="15" key="1">
    <citation type="submission" date="2021-02" db="EMBL/GenBank/DDBJ databases">
        <authorList>
            <person name="Nowell W R."/>
        </authorList>
    </citation>
    <scope>NUCLEOTIDE SEQUENCE</scope>
</reference>
<dbReference type="NCBIfam" id="TIGR00218">
    <property type="entry name" value="manA"/>
    <property type="match status" value="1"/>
</dbReference>
<dbReference type="PROSITE" id="PS00965">
    <property type="entry name" value="PMI_I_1"/>
    <property type="match status" value="1"/>
</dbReference>
<evidence type="ECO:0000313" key="25">
    <source>
        <dbReference type="Proteomes" id="UP000663866"/>
    </source>
</evidence>
<evidence type="ECO:0000256" key="7">
    <source>
        <dbReference type="ARBA" id="ARBA00023235"/>
    </source>
</evidence>
<dbReference type="Pfam" id="PF20512">
    <property type="entry name" value="PMI_typeI_hel"/>
    <property type="match status" value="1"/>
</dbReference>
<dbReference type="Proteomes" id="UP000663866">
    <property type="component" value="Unassembled WGS sequence"/>
</dbReference>
<dbReference type="EMBL" id="CAJNOV010012588">
    <property type="protein sequence ID" value="CAF1491751.1"/>
    <property type="molecule type" value="Genomic_DNA"/>
</dbReference>
<dbReference type="EMBL" id="CAJNOW010003467">
    <property type="protein sequence ID" value="CAF1383001.1"/>
    <property type="molecule type" value="Genomic_DNA"/>
</dbReference>
<dbReference type="CDD" id="cd07011">
    <property type="entry name" value="cupin_PMI_type_I_N"/>
    <property type="match status" value="1"/>
</dbReference>
<dbReference type="InterPro" id="IPR046458">
    <property type="entry name" value="PMI_typeI_hel"/>
</dbReference>
<dbReference type="UniPathway" id="UPA00126">
    <property type="reaction ID" value="UER00423"/>
</dbReference>
<organism evidence="15 24">
    <name type="scientific">Rotaria magnacalcarata</name>
    <dbReference type="NCBI Taxonomy" id="392030"/>
    <lineage>
        <taxon>Eukaryota</taxon>
        <taxon>Metazoa</taxon>
        <taxon>Spiralia</taxon>
        <taxon>Gnathifera</taxon>
        <taxon>Rotifera</taxon>
        <taxon>Eurotatoria</taxon>
        <taxon>Bdelloidea</taxon>
        <taxon>Philodinida</taxon>
        <taxon>Philodinidae</taxon>
        <taxon>Rotaria</taxon>
    </lineage>
</organism>
<feature type="binding site" evidence="11">
    <location>
        <position position="112"/>
    </location>
    <ligand>
        <name>Zn(2+)</name>
        <dbReference type="ChEBI" id="CHEBI:29105"/>
    </ligand>
</feature>
<dbReference type="InterPro" id="IPR046457">
    <property type="entry name" value="PMI_typeI_cat"/>
</dbReference>